<accession>A0A2S5GFJ5</accession>
<keyword evidence="1" id="KW-0472">Membrane</keyword>
<dbReference type="NCBIfam" id="TIGR02206">
    <property type="entry name" value="intg_mem_TP0381"/>
    <property type="match status" value="1"/>
</dbReference>
<reference evidence="2 3" key="1">
    <citation type="submission" date="2018-02" db="EMBL/GenBank/DDBJ databases">
        <title>Jeotgalibacillus proteolyticum sp. nov. a protease producing bacterium isolated from ocean sediments of Laizhou Bay.</title>
        <authorList>
            <person name="Li Y."/>
        </authorList>
    </citation>
    <scope>NUCLEOTIDE SEQUENCE [LARGE SCALE GENOMIC DNA]</scope>
    <source>
        <strain evidence="2 3">22-7</strain>
    </source>
</reference>
<organism evidence="2 3">
    <name type="scientific">Jeotgalibacillus proteolyticus</name>
    <dbReference type="NCBI Taxonomy" id="2082395"/>
    <lineage>
        <taxon>Bacteria</taxon>
        <taxon>Bacillati</taxon>
        <taxon>Bacillota</taxon>
        <taxon>Bacilli</taxon>
        <taxon>Bacillales</taxon>
        <taxon>Caryophanaceae</taxon>
        <taxon>Jeotgalibacillus</taxon>
    </lineage>
</organism>
<feature type="transmembrane region" description="Helical" evidence="1">
    <location>
        <begin position="46"/>
        <end position="64"/>
    </location>
</feature>
<dbReference type="InterPro" id="IPR011737">
    <property type="entry name" value="CHP02206_TP0381"/>
</dbReference>
<dbReference type="AlphaFoldDB" id="A0A2S5GFJ5"/>
<feature type="transmembrane region" description="Helical" evidence="1">
    <location>
        <begin position="161"/>
        <end position="178"/>
    </location>
</feature>
<proteinExistence type="predicted"/>
<keyword evidence="1" id="KW-0812">Transmembrane</keyword>
<keyword evidence="3" id="KW-1185">Reference proteome</keyword>
<evidence type="ECO:0000256" key="1">
    <source>
        <dbReference type="SAM" id="Phobius"/>
    </source>
</evidence>
<name>A0A2S5GFJ5_9BACL</name>
<protein>
    <submittedName>
        <fullName evidence="2">TIGR02206 family membrane protein</fullName>
    </submittedName>
</protein>
<gene>
    <name evidence="2" type="ORF">C4B60_00100</name>
</gene>
<feature type="transmembrane region" description="Helical" evidence="1">
    <location>
        <begin position="12"/>
        <end position="34"/>
    </location>
</feature>
<feature type="transmembrane region" description="Helical" evidence="1">
    <location>
        <begin position="206"/>
        <end position="227"/>
    </location>
</feature>
<feature type="transmembrane region" description="Helical" evidence="1">
    <location>
        <begin position="76"/>
        <end position="95"/>
    </location>
</feature>
<comment type="caution">
    <text evidence="2">The sequence shown here is derived from an EMBL/GenBank/DDBJ whole genome shotgun (WGS) entry which is preliminary data.</text>
</comment>
<feature type="transmembrane region" description="Helical" evidence="1">
    <location>
        <begin position="130"/>
        <end position="149"/>
    </location>
</feature>
<dbReference type="Proteomes" id="UP000239047">
    <property type="component" value="Unassembled WGS sequence"/>
</dbReference>
<sequence length="246" mass="28676">MFSPTEFVSFELFSISHIVMIGVFFISFFASILNFRQRLSKRIHKLIIWILASILILSELSYQIWAASVGIWDAKYFIPIQLCSFSTFFGLYLLFKRNKFIFYFFFYVAFFPPVLALMTPDLAYGFPHYFYWKFFLQHIAIPITAVYILYRDKWELKLRSILWAFLILNAFAVPVAIINKKLGSNYFFLSGPPASDTALSFFGEGWVYIIQLEVCALIFFFLTYLIGRGLLKVGNQKISENNVLSG</sequence>
<evidence type="ECO:0000313" key="2">
    <source>
        <dbReference type="EMBL" id="PPA71817.1"/>
    </source>
</evidence>
<feature type="transmembrane region" description="Helical" evidence="1">
    <location>
        <begin position="100"/>
        <end position="118"/>
    </location>
</feature>
<evidence type="ECO:0000313" key="3">
    <source>
        <dbReference type="Proteomes" id="UP000239047"/>
    </source>
</evidence>
<keyword evidence="1" id="KW-1133">Transmembrane helix</keyword>
<dbReference type="EMBL" id="PREZ01000001">
    <property type="protein sequence ID" value="PPA71817.1"/>
    <property type="molecule type" value="Genomic_DNA"/>
</dbReference>
<dbReference type="RefSeq" id="WP_104055509.1">
    <property type="nucleotide sequence ID" value="NZ_PREZ01000001.1"/>
</dbReference>
<dbReference type="OrthoDB" id="9813172at2"/>
<dbReference type="Pfam" id="PF14808">
    <property type="entry name" value="TMEM164"/>
    <property type="match status" value="1"/>
</dbReference>